<dbReference type="InterPro" id="IPR027417">
    <property type="entry name" value="P-loop_NTPase"/>
</dbReference>
<feature type="compositionally biased region" description="Low complexity" evidence="1">
    <location>
        <begin position="1"/>
        <end position="24"/>
    </location>
</feature>
<proteinExistence type="predicted"/>
<accession>A0A1Y2BDX8</accession>
<dbReference type="EMBL" id="MCGO01000070">
    <property type="protein sequence ID" value="ORY32697.1"/>
    <property type="molecule type" value="Genomic_DNA"/>
</dbReference>
<name>A0A1Y2BDX8_9FUNG</name>
<feature type="region of interest" description="Disordered" evidence="1">
    <location>
        <begin position="78"/>
        <end position="118"/>
    </location>
</feature>
<organism evidence="2 3">
    <name type="scientific">Rhizoclosmatium globosum</name>
    <dbReference type="NCBI Taxonomy" id="329046"/>
    <lineage>
        <taxon>Eukaryota</taxon>
        <taxon>Fungi</taxon>
        <taxon>Fungi incertae sedis</taxon>
        <taxon>Chytridiomycota</taxon>
        <taxon>Chytridiomycota incertae sedis</taxon>
        <taxon>Chytridiomycetes</taxon>
        <taxon>Chytridiales</taxon>
        <taxon>Chytriomycetaceae</taxon>
        <taxon>Rhizoclosmatium</taxon>
    </lineage>
</organism>
<evidence type="ECO:0000313" key="3">
    <source>
        <dbReference type="Proteomes" id="UP000193642"/>
    </source>
</evidence>
<evidence type="ECO:0000256" key="1">
    <source>
        <dbReference type="SAM" id="MobiDB-lite"/>
    </source>
</evidence>
<reference evidence="2 3" key="1">
    <citation type="submission" date="2016-07" db="EMBL/GenBank/DDBJ databases">
        <title>Pervasive Adenine N6-methylation of Active Genes in Fungi.</title>
        <authorList>
            <consortium name="DOE Joint Genome Institute"/>
            <person name="Mondo S.J."/>
            <person name="Dannebaum R.O."/>
            <person name="Kuo R.C."/>
            <person name="Labutti K."/>
            <person name="Haridas S."/>
            <person name="Kuo A."/>
            <person name="Salamov A."/>
            <person name="Ahrendt S.R."/>
            <person name="Lipzen A."/>
            <person name="Sullivan W."/>
            <person name="Andreopoulos W.B."/>
            <person name="Clum A."/>
            <person name="Lindquist E."/>
            <person name="Daum C."/>
            <person name="Ramamoorthy G.K."/>
            <person name="Gryganskyi A."/>
            <person name="Culley D."/>
            <person name="Magnuson J.K."/>
            <person name="James T.Y."/>
            <person name="O'Malley M.A."/>
            <person name="Stajich J.E."/>
            <person name="Spatafora J.W."/>
            <person name="Visel A."/>
            <person name="Grigoriev I.V."/>
        </authorList>
    </citation>
    <scope>NUCLEOTIDE SEQUENCE [LARGE SCALE GENOMIC DNA]</scope>
    <source>
        <strain evidence="2 3">JEL800</strain>
    </source>
</reference>
<evidence type="ECO:0000313" key="2">
    <source>
        <dbReference type="EMBL" id="ORY32697.1"/>
    </source>
</evidence>
<sequence>MKRISSFFGRGSSSQSKEPSSKTTNDTKEKDKDKDKPVKNSVLERLASQPFRLIVAGPRGSGATSLVTKVFGVGLGEKAEHEGEEEEVLSDVPLDDAASSGTATTATATTPTPPEKQSKKAVFVKASRWPNIDDDAKVDAAWIVVAGLPDPETLEAVNSIKALGVPLVAVLSKSDLVAVQEADAAEQMLKGLGCVVVRVSNKPDPTCSGEIIFSFQCIGRGDHMT</sequence>
<evidence type="ECO:0008006" key="4">
    <source>
        <dbReference type="Google" id="ProtNLM"/>
    </source>
</evidence>
<protein>
    <recommendedName>
        <fullName evidence="4">IRG-type G domain-containing protein</fullName>
    </recommendedName>
</protein>
<feature type="compositionally biased region" description="Basic and acidic residues" evidence="1">
    <location>
        <begin position="25"/>
        <end position="38"/>
    </location>
</feature>
<dbReference type="AlphaFoldDB" id="A0A1Y2BDX8"/>
<dbReference type="SUPFAM" id="SSF52540">
    <property type="entry name" value="P-loop containing nucleoside triphosphate hydrolases"/>
    <property type="match status" value="1"/>
</dbReference>
<feature type="region of interest" description="Disordered" evidence="1">
    <location>
        <begin position="1"/>
        <end position="43"/>
    </location>
</feature>
<comment type="caution">
    <text evidence="2">The sequence shown here is derived from an EMBL/GenBank/DDBJ whole genome shotgun (WGS) entry which is preliminary data.</text>
</comment>
<keyword evidence="3" id="KW-1185">Reference proteome</keyword>
<gene>
    <name evidence="2" type="ORF">BCR33DRAFT_532706</name>
</gene>
<dbReference type="Proteomes" id="UP000193642">
    <property type="component" value="Unassembled WGS sequence"/>
</dbReference>